<name>A0A0R3PH59_ANGCS</name>
<keyword evidence="2" id="KW-1185">Reference proteome</keyword>
<accession>A0A0R3PH59</accession>
<dbReference type="Proteomes" id="UP000267027">
    <property type="component" value="Unassembled WGS sequence"/>
</dbReference>
<evidence type="ECO:0000313" key="1">
    <source>
        <dbReference type="EMBL" id="VDM55272.1"/>
    </source>
</evidence>
<sequence length="75" mass="8814">MTTDGQKPLVTGFLGMSNVLQEDRGRDGQEFFTKSLEEEYDARRVPRASKTHWATLARDEKKWKIYWHPLESLDD</sequence>
<evidence type="ECO:0000313" key="2">
    <source>
        <dbReference type="Proteomes" id="UP000267027"/>
    </source>
</evidence>
<dbReference type="OrthoDB" id="5796520at2759"/>
<dbReference type="WBParaSite" id="ACOC_0000368601-mRNA-1">
    <property type="protein sequence ID" value="ACOC_0000368601-mRNA-1"/>
    <property type="gene ID" value="ACOC_0000368601"/>
</dbReference>
<organism evidence="3">
    <name type="scientific">Angiostrongylus costaricensis</name>
    <name type="common">Nematode worm</name>
    <dbReference type="NCBI Taxonomy" id="334426"/>
    <lineage>
        <taxon>Eukaryota</taxon>
        <taxon>Metazoa</taxon>
        <taxon>Ecdysozoa</taxon>
        <taxon>Nematoda</taxon>
        <taxon>Chromadorea</taxon>
        <taxon>Rhabditida</taxon>
        <taxon>Rhabditina</taxon>
        <taxon>Rhabditomorpha</taxon>
        <taxon>Strongyloidea</taxon>
        <taxon>Metastrongylidae</taxon>
        <taxon>Angiostrongylus</taxon>
    </lineage>
</organism>
<evidence type="ECO:0000313" key="3">
    <source>
        <dbReference type="WBParaSite" id="ACOC_0000368601-mRNA-1"/>
    </source>
</evidence>
<reference evidence="3" key="1">
    <citation type="submission" date="2017-02" db="UniProtKB">
        <authorList>
            <consortium name="WormBaseParasite"/>
        </authorList>
    </citation>
    <scope>IDENTIFICATION</scope>
</reference>
<dbReference type="AlphaFoldDB" id="A0A0R3PH59"/>
<proteinExistence type="predicted"/>
<dbReference type="EMBL" id="UYYA01001279">
    <property type="protein sequence ID" value="VDM55272.1"/>
    <property type="molecule type" value="Genomic_DNA"/>
</dbReference>
<protein>
    <submittedName>
        <fullName evidence="3">SnoaL-like domain-containing protein</fullName>
    </submittedName>
</protein>
<reference evidence="1 2" key="2">
    <citation type="submission" date="2018-11" db="EMBL/GenBank/DDBJ databases">
        <authorList>
            <consortium name="Pathogen Informatics"/>
        </authorList>
    </citation>
    <scope>NUCLEOTIDE SEQUENCE [LARGE SCALE GENOMIC DNA]</scope>
    <source>
        <strain evidence="1 2">Costa Rica</strain>
    </source>
</reference>
<gene>
    <name evidence="1" type="ORF">ACOC_LOCUS3687</name>
</gene>